<organism evidence="1 2">
    <name type="scientific">Caerostris extrusa</name>
    <name type="common">Bark spider</name>
    <name type="synonym">Caerostris bankana</name>
    <dbReference type="NCBI Taxonomy" id="172846"/>
    <lineage>
        <taxon>Eukaryota</taxon>
        <taxon>Metazoa</taxon>
        <taxon>Ecdysozoa</taxon>
        <taxon>Arthropoda</taxon>
        <taxon>Chelicerata</taxon>
        <taxon>Arachnida</taxon>
        <taxon>Araneae</taxon>
        <taxon>Araneomorphae</taxon>
        <taxon>Entelegynae</taxon>
        <taxon>Araneoidea</taxon>
        <taxon>Araneidae</taxon>
        <taxon>Caerostris</taxon>
    </lineage>
</organism>
<evidence type="ECO:0000313" key="1">
    <source>
        <dbReference type="EMBL" id="GIY38667.1"/>
    </source>
</evidence>
<name>A0AAV4T1X6_CAEEX</name>
<dbReference type="AlphaFoldDB" id="A0AAV4T1X6"/>
<dbReference type="Proteomes" id="UP001054945">
    <property type="component" value="Unassembled WGS sequence"/>
</dbReference>
<dbReference type="EMBL" id="BPLR01010341">
    <property type="protein sequence ID" value="GIY38667.1"/>
    <property type="molecule type" value="Genomic_DNA"/>
</dbReference>
<reference evidence="1 2" key="1">
    <citation type="submission" date="2021-06" db="EMBL/GenBank/DDBJ databases">
        <title>Caerostris extrusa draft genome.</title>
        <authorList>
            <person name="Kono N."/>
            <person name="Arakawa K."/>
        </authorList>
    </citation>
    <scope>NUCLEOTIDE SEQUENCE [LARGE SCALE GENOMIC DNA]</scope>
</reference>
<protein>
    <submittedName>
        <fullName evidence="1">Uncharacterized protein</fullName>
    </submittedName>
</protein>
<gene>
    <name evidence="1" type="ORF">CEXT_200371</name>
</gene>
<keyword evidence="2" id="KW-1185">Reference proteome</keyword>
<accession>A0AAV4T1X6</accession>
<comment type="caution">
    <text evidence="1">The sequence shown here is derived from an EMBL/GenBank/DDBJ whole genome shotgun (WGS) entry which is preliminary data.</text>
</comment>
<evidence type="ECO:0000313" key="2">
    <source>
        <dbReference type="Proteomes" id="UP001054945"/>
    </source>
</evidence>
<sequence length="84" mass="9867">MAHTNLRERWWWECSILFSIIFQRYVFAYPSPPIFGEGPPLQFVDFSVPRYLFGIHDSPKLLFDLADTKCHTKEEVNFLSVVGD</sequence>
<proteinExistence type="predicted"/>